<reference evidence="2" key="2">
    <citation type="journal article" date="2015" name="Data Brief">
        <title>Shoot transcriptome of the giant reed, Arundo donax.</title>
        <authorList>
            <person name="Barrero R.A."/>
            <person name="Guerrero F.D."/>
            <person name="Moolhuijzen P."/>
            <person name="Goolsby J.A."/>
            <person name="Tidwell J."/>
            <person name="Bellgard S.E."/>
            <person name="Bellgard M.I."/>
        </authorList>
    </citation>
    <scope>NUCLEOTIDE SEQUENCE</scope>
    <source>
        <tissue evidence="2">Shoot tissue taken approximately 20 cm above the soil surface</tissue>
    </source>
</reference>
<name>A0A0A9CE11_ARUDO</name>
<evidence type="ECO:0000256" key="1">
    <source>
        <dbReference type="SAM" id="MobiDB-lite"/>
    </source>
</evidence>
<accession>A0A0A9CE11</accession>
<feature type="compositionally biased region" description="Basic and acidic residues" evidence="1">
    <location>
        <begin position="16"/>
        <end position="33"/>
    </location>
</feature>
<evidence type="ECO:0000313" key="2">
    <source>
        <dbReference type="EMBL" id="JAD72683.1"/>
    </source>
</evidence>
<organism evidence="2">
    <name type="scientific">Arundo donax</name>
    <name type="common">Giant reed</name>
    <name type="synonym">Donax arundinaceus</name>
    <dbReference type="NCBI Taxonomy" id="35708"/>
    <lineage>
        <taxon>Eukaryota</taxon>
        <taxon>Viridiplantae</taxon>
        <taxon>Streptophyta</taxon>
        <taxon>Embryophyta</taxon>
        <taxon>Tracheophyta</taxon>
        <taxon>Spermatophyta</taxon>
        <taxon>Magnoliopsida</taxon>
        <taxon>Liliopsida</taxon>
        <taxon>Poales</taxon>
        <taxon>Poaceae</taxon>
        <taxon>PACMAD clade</taxon>
        <taxon>Arundinoideae</taxon>
        <taxon>Arundineae</taxon>
        <taxon>Arundo</taxon>
    </lineage>
</organism>
<dbReference type="EMBL" id="GBRH01225212">
    <property type="protein sequence ID" value="JAD72683.1"/>
    <property type="molecule type" value="Transcribed_RNA"/>
</dbReference>
<sequence length="33" mass="3780">MSAALTPENQTFYSNQHDHLHNSEDQGKNRPIV</sequence>
<dbReference type="AlphaFoldDB" id="A0A0A9CE11"/>
<feature type="region of interest" description="Disordered" evidence="1">
    <location>
        <begin position="1"/>
        <end position="33"/>
    </location>
</feature>
<protein>
    <submittedName>
        <fullName evidence="2">Uncharacterized protein</fullName>
    </submittedName>
</protein>
<proteinExistence type="predicted"/>
<reference evidence="2" key="1">
    <citation type="submission" date="2014-09" db="EMBL/GenBank/DDBJ databases">
        <authorList>
            <person name="Magalhaes I.L.F."/>
            <person name="Oliveira U."/>
            <person name="Santos F.R."/>
            <person name="Vidigal T.H.D.A."/>
            <person name="Brescovit A.D."/>
            <person name="Santos A.J."/>
        </authorList>
    </citation>
    <scope>NUCLEOTIDE SEQUENCE</scope>
    <source>
        <tissue evidence="2">Shoot tissue taken approximately 20 cm above the soil surface</tissue>
    </source>
</reference>